<dbReference type="WBParaSite" id="PTRK_0001281900.1">
    <property type="protein sequence ID" value="PTRK_0001281900.1"/>
    <property type="gene ID" value="PTRK_0001281900"/>
</dbReference>
<dbReference type="Proteomes" id="UP000038045">
    <property type="component" value="Unplaced"/>
</dbReference>
<evidence type="ECO:0000313" key="2">
    <source>
        <dbReference type="Proteomes" id="UP000038045"/>
    </source>
</evidence>
<name>A0A0N4ZW39_PARTI</name>
<keyword evidence="1" id="KW-0175">Coiled coil</keyword>
<proteinExistence type="predicted"/>
<accession>A0A0N4ZW39</accession>
<dbReference type="AlphaFoldDB" id="A0A0N4ZW39"/>
<sequence length="195" mass="22946">MVSYKIHIFISILFIRRITCKSESLKYSIKSGESDETYYPKSSEENSSYELEGYLSSSEMNKLVETETYDTSSHEYNNNSNELYNYLSTDKSDTIGVKKSNKTKVLISHDAISREEQRLRSQIARVKEQIAKANEKEQIRRIRERARQVERQIKINKQRAAQRRKEFLRKLNYDRELMEAFEQILFEATSTTAAS</sequence>
<protein>
    <submittedName>
        <fullName evidence="3">BZIP domain-containing protein</fullName>
    </submittedName>
</protein>
<evidence type="ECO:0000313" key="3">
    <source>
        <dbReference type="WBParaSite" id="PTRK_0001281900.1"/>
    </source>
</evidence>
<feature type="coiled-coil region" evidence="1">
    <location>
        <begin position="109"/>
        <end position="159"/>
    </location>
</feature>
<organism evidence="2 3">
    <name type="scientific">Parastrongyloides trichosuri</name>
    <name type="common">Possum-specific nematode worm</name>
    <dbReference type="NCBI Taxonomy" id="131310"/>
    <lineage>
        <taxon>Eukaryota</taxon>
        <taxon>Metazoa</taxon>
        <taxon>Ecdysozoa</taxon>
        <taxon>Nematoda</taxon>
        <taxon>Chromadorea</taxon>
        <taxon>Rhabditida</taxon>
        <taxon>Tylenchina</taxon>
        <taxon>Panagrolaimomorpha</taxon>
        <taxon>Strongyloidoidea</taxon>
        <taxon>Strongyloididae</taxon>
        <taxon>Parastrongyloides</taxon>
    </lineage>
</organism>
<evidence type="ECO:0000256" key="1">
    <source>
        <dbReference type="SAM" id="Coils"/>
    </source>
</evidence>
<keyword evidence="2" id="KW-1185">Reference proteome</keyword>
<reference evidence="3" key="1">
    <citation type="submission" date="2017-02" db="UniProtKB">
        <authorList>
            <consortium name="WormBaseParasite"/>
        </authorList>
    </citation>
    <scope>IDENTIFICATION</scope>
</reference>